<dbReference type="OrthoDB" id="128043at2"/>
<gene>
    <name evidence="3" type="ORF">BDK92_3811</name>
</gene>
<keyword evidence="4" id="KW-1185">Reference proteome</keyword>
<comment type="caution">
    <text evidence="3">The sequence shown here is derived from an EMBL/GenBank/DDBJ whole genome shotgun (WGS) entry which is preliminary data.</text>
</comment>
<name>A0A495JKM1_9ACTN</name>
<protein>
    <recommendedName>
        <fullName evidence="5">Secreted protein</fullName>
    </recommendedName>
</protein>
<dbReference type="EMBL" id="RBKT01000001">
    <property type="protein sequence ID" value="RKR89463.1"/>
    <property type="molecule type" value="Genomic_DNA"/>
</dbReference>
<evidence type="ECO:0000256" key="2">
    <source>
        <dbReference type="SAM" id="SignalP"/>
    </source>
</evidence>
<dbReference type="Proteomes" id="UP000277671">
    <property type="component" value="Unassembled WGS sequence"/>
</dbReference>
<evidence type="ECO:0000313" key="4">
    <source>
        <dbReference type="Proteomes" id="UP000277671"/>
    </source>
</evidence>
<dbReference type="AlphaFoldDB" id="A0A495JKM1"/>
<evidence type="ECO:0000313" key="3">
    <source>
        <dbReference type="EMBL" id="RKR89463.1"/>
    </source>
</evidence>
<dbReference type="RefSeq" id="WP_121157900.1">
    <property type="nucleotide sequence ID" value="NZ_RBKT01000001.1"/>
</dbReference>
<proteinExistence type="predicted"/>
<reference evidence="3 4" key="1">
    <citation type="submission" date="2018-10" db="EMBL/GenBank/DDBJ databases">
        <title>Sequencing the genomes of 1000 actinobacteria strains.</title>
        <authorList>
            <person name="Klenk H.-P."/>
        </authorList>
    </citation>
    <scope>NUCLEOTIDE SEQUENCE [LARGE SCALE GENOMIC DNA]</scope>
    <source>
        <strain evidence="3 4">DSM 45175</strain>
    </source>
</reference>
<sequence>MRSGYKIGGYLAGLAVVFTAALGVGQVAGGPATPTTSTDQPGHGHGTTGSGHTSESGTPQSGENGAGTGPTRAAVPTRQPGGLTVAQDGYRLVPLTATLATGTTNPFSFRVLGPDGNPVTAYTPTHDKNLHLIVVRRDLAGFQHVHPQMAADGTWSVPLTIASAGPMRLIADFQPAARPDNLTLGVDIPAPGDYRPVPLPATGRSASAGDGYTVTLDGDLEPGTSSTLTLTVSRYGTPVTNLEPYLAAYGHLVALRDGDLAYLHVHPNGGPGDGRTPSGPAVTFEVEVPSAGAYRLYLEFQHLGAVRTAEFTVLAGAPGDSHG</sequence>
<feature type="chain" id="PRO_5019861376" description="Secreted protein" evidence="2">
    <location>
        <begin position="30"/>
        <end position="323"/>
    </location>
</feature>
<evidence type="ECO:0008006" key="5">
    <source>
        <dbReference type="Google" id="ProtNLM"/>
    </source>
</evidence>
<keyword evidence="2" id="KW-0732">Signal</keyword>
<evidence type="ECO:0000256" key="1">
    <source>
        <dbReference type="SAM" id="MobiDB-lite"/>
    </source>
</evidence>
<accession>A0A495JKM1</accession>
<feature type="signal peptide" evidence="2">
    <location>
        <begin position="1"/>
        <end position="29"/>
    </location>
</feature>
<organism evidence="3 4">
    <name type="scientific">Micromonospora pisi</name>
    <dbReference type="NCBI Taxonomy" id="589240"/>
    <lineage>
        <taxon>Bacteria</taxon>
        <taxon>Bacillati</taxon>
        <taxon>Actinomycetota</taxon>
        <taxon>Actinomycetes</taxon>
        <taxon>Micromonosporales</taxon>
        <taxon>Micromonosporaceae</taxon>
        <taxon>Micromonospora</taxon>
    </lineage>
</organism>
<feature type="region of interest" description="Disordered" evidence="1">
    <location>
        <begin position="31"/>
        <end position="85"/>
    </location>
</feature>